<evidence type="ECO:0000313" key="2">
    <source>
        <dbReference type="EMBL" id="CAG9583410.1"/>
    </source>
</evidence>
<feature type="compositionally biased region" description="Basic and acidic residues" evidence="1">
    <location>
        <begin position="36"/>
        <end position="47"/>
    </location>
</feature>
<dbReference type="EMBL" id="CAKASE010000081">
    <property type="protein sequence ID" value="CAG9583410.1"/>
    <property type="molecule type" value="Genomic_DNA"/>
</dbReference>
<feature type="region of interest" description="Disordered" evidence="1">
    <location>
        <begin position="1"/>
        <end position="112"/>
    </location>
</feature>
<reference evidence="2" key="1">
    <citation type="submission" date="2021-09" db="EMBL/GenBank/DDBJ databases">
        <authorList>
            <person name="Martin H S."/>
        </authorList>
    </citation>
    <scope>NUCLEOTIDE SEQUENCE</scope>
</reference>
<evidence type="ECO:0000256" key="1">
    <source>
        <dbReference type="SAM" id="MobiDB-lite"/>
    </source>
</evidence>
<dbReference type="OrthoDB" id="7374302at2759"/>
<gene>
    <name evidence="2" type="ORF">DCHRY22_LOCUS14802</name>
</gene>
<protein>
    <submittedName>
        <fullName evidence="2">(African queen) hypothetical protein</fullName>
    </submittedName>
</protein>
<name>A0A8J2WAK7_9NEOP</name>
<dbReference type="Proteomes" id="UP000789524">
    <property type="component" value="Unassembled WGS sequence"/>
</dbReference>
<comment type="caution">
    <text evidence="2">The sequence shown here is derived from an EMBL/GenBank/DDBJ whole genome shotgun (WGS) entry which is preliminary data.</text>
</comment>
<dbReference type="AlphaFoldDB" id="A0A8J2WAK7"/>
<proteinExistence type="predicted"/>
<keyword evidence="3" id="KW-1185">Reference proteome</keyword>
<accession>A0A8J2WAK7</accession>
<feature type="compositionally biased region" description="Polar residues" evidence="1">
    <location>
        <begin position="84"/>
        <end position="94"/>
    </location>
</feature>
<sequence length="112" mass="11941">MIHKAFDLPIEGGVQGSAEAQRHHPQHVSGDAVYVVRDRECRARRDPQVTTEKAGPRSSLPPYSSPGGEARVVTAPRAPCGQLPSASAGLSSDGDNGAARSIKHKHTFDDIY</sequence>
<evidence type="ECO:0000313" key="3">
    <source>
        <dbReference type="Proteomes" id="UP000789524"/>
    </source>
</evidence>
<organism evidence="2 3">
    <name type="scientific">Danaus chrysippus</name>
    <name type="common">African queen</name>
    <dbReference type="NCBI Taxonomy" id="151541"/>
    <lineage>
        <taxon>Eukaryota</taxon>
        <taxon>Metazoa</taxon>
        <taxon>Ecdysozoa</taxon>
        <taxon>Arthropoda</taxon>
        <taxon>Hexapoda</taxon>
        <taxon>Insecta</taxon>
        <taxon>Pterygota</taxon>
        <taxon>Neoptera</taxon>
        <taxon>Endopterygota</taxon>
        <taxon>Lepidoptera</taxon>
        <taxon>Glossata</taxon>
        <taxon>Ditrysia</taxon>
        <taxon>Papilionoidea</taxon>
        <taxon>Nymphalidae</taxon>
        <taxon>Danainae</taxon>
        <taxon>Danaini</taxon>
        <taxon>Danaina</taxon>
        <taxon>Danaus</taxon>
        <taxon>Anosia</taxon>
    </lineage>
</organism>